<evidence type="ECO:0000313" key="5">
    <source>
        <dbReference type="Proteomes" id="UP000002484"/>
    </source>
</evidence>
<name>E3ITT3_PSEI1</name>
<dbReference type="Gene3D" id="3.40.309.10">
    <property type="entry name" value="Aldehyde Dehydrogenase, Chain A, domain 2"/>
    <property type="match status" value="1"/>
</dbReference>
<dbReference type="STRING" id="298654.FraEuI1c_1929"/>
<dbReference type="PANTHER" id="PTHR11699">
    <property type="entry name" value="ALDEHYDE DEHYDROGENASE-RELATED"/>
    <property type="match status" value="1"/>
</dbReference>
<dbReference type="SUPFAM" id="SSF53720">
    <property type="entry name" value="ALDH-like"/>
    <property type="match status" value="1"/>
</dbReference>
<sequence length="486" mass="50347">MGVPSSRIYLAGEWVEPAGGHYDVVNPATEEVVGTAPEASAQQAEQAATAAKAAFEGWASASPAHRSEVLGRVADLLTKYNDDLVPLVQAETGATMRVASTMQVPVAVERFSRYARHALESSLVALPPQAIDATPLAPGGLVGAVARRAPVGVVACITPYNFPLVNLAGKVAPALAMGNTVVIKPAPQDPLQVLRFAEIVHEAGVPAGVVNVVTGSGVDTGAALVASPDVDMISFTGSTAVGRRIGEAAGRDMKRQLMELGGKGAAIVFEDADLDRAASGIGSTWAFHSGQICTAPTRALVHRSVHDQLVEKLVGYAGFCPVGDPLLASTVVGPLISASQRDRVEALVAEGVGAGATVAVGGQRPELDRGFYAAPTLLTGVTPDMSVAQEEFFGPVVVVLAFDDEDEAVQIANGTPFGLYDYVFSGDTARAYRVATRLRSGNVGINTVARNHETPFGGFKHSGVGRDCGAFALQAYSELQSIVWPG</sequence>
<evidence type="ECO:0000259" key="3">
    <source>
        <dbReference type="Pfam" id="PF00171"/>
    </source>
</evidence>
<dbReference type="InterPro" id="IPR016163">
    <property type="entry name" value="Ald_DH_C"/>
</dbReference>
<dbReference type="InParanoid" id="E3ITT3"/>
<dbReference type="HOGENOM" id="CLU_005391_0_2_11"/>
<dbReference type="InterPro" id="IPR016161">
    <property type="entry name" value="Ald_DH/histidinol_DH"/>
</dbReference>
<dbReference type="eggNOG" id="COG1012">
    <property type="taxonomic scope" value="Bacteria"/>
</dbReference>
<dbReference type="RefSeq" id="WP_013423099.1">
    <property type="nucleotide sequence ID" value="NC_014666.1"/>
</dbReference>
<protein>
    <submittedName>
        <fullName evidence="4">Aldehyde Dehydrogenase</fullName>
    </submittedName>
</protein>
<dbReference type="PROSITE" id="PS00070">
    <property type="entry name" value="ALDEHYDE_DEHYDR_CYS"/>
    <property type="match status" value="1"/>
</dbReference>
<dbReference type="FunFam" id="3.40.605.10:FF:000007">
    <property type="entry name" value="NAD/NADP-dependent betaine aldehyde dehydrogenase"/>
    <property type="match status" value="1"/>
</dbReference>
<dbReference type="InterPro" id="IPR016160">
    <property type="entry name" value="Ald_DH_CS_CYS"/>
</dbReference>
<dbReference type="EMBL" id="CP002299">
    <property type="protein sequence ID" value="ADP79980.1"/>
    <property type="molecule type" value="Genomic_DNA"/>
</dbReference>
<dbReference type="KEGG" id="fri:FraEuI1c_1929"/>
<dbReference type="OrthoDB" id="6882680at2"/>
<dbReference type="InterPro" id="IPR015590">
    <property type="entry name" value="Aldehyde_DH_dom"/>
</dbReference>
<dbReference type="InterPro" id="IPR016162">
    <property type="entry name" value="Ald_DH_N"/>
</dbReference>
<dbReference type="FunFam" id="3.40.309.10:FF:000009">
    <property type="entry name" value="Aldehyde dehydrogenase A"/>
    <property type="match status" value="1"/>
</dbReference>
<gene>
    <name evidence="4" type="ordered locus">FraEuI1c_1929</name>
</gene>
<evidence type="ECO:0000256" key="2">
    <source>
        <dbReference type="ARBA" id="ARBA00023002"/>
    </source>
</evidence>
<organism evidence="4 5">
    <name type="scientific">Pseudofrankia inefficax (strain DSM 45817 / CECT 9037 / DDB 130130 / EuI1c)</name>
    <name type="common">Frankia inefficax</name>
    <dbReference type="NCBI Taxonomy" id="298654"/>
    <lineage>
        <taxon>Bacteria</taxon>
        <taxon>Bacillati</taxon>
        <taxon>Actinomycetota</taxon>
        <taxon>Actinomycetes</taxon>
        <taxon>Frankiales</taxon>
        <taxon>Frankiaceae</taxon>
        <taxon>Pseudofrankia</taxon>
    </lineage>
</organism>
<keyword evidence="5" id="KW-1185">Reference proteome</keyword>
<dbReference type="AlphaFoldDB" id="E3ITT3"/>
<dbReference type="Proteomes" id="UP000002484">
    <property type="component" value="Chromosome"/>
</dbReference>
<comment type="similarity">
    <text evidence="1">Belongs to the aldehyde dehydrogenase family.</text>
</comment>
<accession>E3ITT3</accession>
<keyword evidence="2" id="KW-0560">Oxidoreductase</keyword>
<dbReference type="Gene3D" id="3.40.605.10">
    <property type="entry name" value="Aldehyde Dehydrogenase, Chain A, domain 1"/>
    <property type="match status" value="1"/>
</dbReference>
<reference evidence="4 5" key="1">
    <citation type="submission" date="2010-10" db="EMBL/GenBank/DDBJ databases">
        <title>Complete sequence of Frankia sp. EuI1c.</title>
        <authorList>
            <consortium name="US DOE Joint Genome Institute"/>
            <person name="Lucas S."/>
            <person name="Copeland A."/>
            <person name="Lapidus A."/>
            <person name="Cheng J.-F."/>
            <person name="Bruce D."/>
            <person name="Goodwin L."/>
            <person name="Pitluck S."/>
            <person name="Chertkov O."/>
            <person name="Detter J.C."/>
            <person name="Han C."/>
            <person name="Tapia R."/>
            <person name="Land M."/>
            <person name="Hauser L."/>
            <person name="Jeffries C."/>
            <person name="Kyrpides N."/>
            <person name="Ivanova N."/>
            <person name="Mikhailova N."/>
            <person name="Beauchemin N."/>
            <person name="Sen A."/>
            <person name="Sur S.A."/>
            <person name="Gtari M."/>
            <person name="Wall L."/>
            <person name="Tisa L."/>
            <person name="Woyke T."/>
        </authorList>
    </citation>
    <scope>NUCLEOTIDE SEQUENCE [LARGE SCALE GENOMIC DNA]</scope>
    <source>
        <strain evidence="5">DSM 45817 / CECT 9037 / EuI1c</strain>
    </source>
</reference>
<proteinExistence type="inferred from homology"/>
<feature type="domain" description="Aldehyde dehydrogenase" evidence="3">
    <location>
        <begin position="14"/>
        <end position="482"/>
    </location>
</feature>
<dbReference type="Pfam" id="PF00171">
    <property type="entry name" value="Aldedh"/>
    <property type="match status" value="1"/>
</dbReference>
<dbReference type="GO" id="GO:0016620">
    <property type="term" value="F:oxidoreductase activity, acting on the aldehyde or oxo group of donors, NAD or NADP as acceptor"/>
    <property type="evidence" value="ECO:0007669"/>
    <property type="project" value="InterPro"/>
</dbReference>
<evidence type="ECO:0000313" key="4">
    <source>
        <dbReference type="EMBL" id="ADP79980.1"/>
    </source>
</evidence>
<evidence type="ECO:0000256" key="1">
    <source>
        <dbReference type="ARBA" id="ARBA00009986"/>
    </source>
</evidence>